<organism evidence="2 3">
    <name type="scientific">Portunus trituberculatus</name>
    <name type="common">Swimming crab</name>
    <name type="synonym">Neptunus trituberculatus</name>
    <dbReference type="NCBI Taxonomy" id="210409"/>
    <lineage>
        <taxon>Eukaryota</taxon>
        <taxon>Metazoa</taxon>
        <taxon>Ecdysozoa</taxon>
        <taxon>Arthropoda</taxon>
        <taxon>Crustacea</taxon>
        <taxon>Multicrustacea</taxon>
        <taxon>Malacostraca</taxon>
        <taxon>Eumalacostraca</taxon>
        <taxon>Eucarida</taxon>
        <taxon>Decapoda</taxon>
        <taxon>Pleocyemata</taxon>
        <taxon>Brachyura</taxon>
        <taxon>Eubrachyura</taxon>
        <taxon>Portunoidea</taxon>
        <taxon>Portunidae</taxon>
        <taxon>Portuninae</taxon>
        <taxon>Portunus</taxon>
    </lineage>
</organism>
<accession>A0A5B7GXA1</accession>
<dbReference type="AlphaFoldDB" id="A0A5B7GXA1"/>
<evidence type="ECO:0000313" key="2">
    <source>
        <dbReference type="EMBL" id="MPC62025.1"/>
    </source>
</evidence>
<reference evidence="2 3" key="1">
    <citation type="submission" date="2019-05" db="EMBL/GenBank/DDBJ databases">
        <title>Another draft genome of Portunus trituberculatus and its Hox gene families provides insights of decapod evolution.</title>
        <authorList>
            <person name="Jeong J.-H."/>
            <person name="Song I."/>
            <person name="Kim S."/>
            <person name="Choi T."/>
            <person name="Kim D."/>
            <person name="Ryu S."/>
            <person name="Kim W."/>
        </authorList>
    </citation>
    <scope>NUCLEOTIDE SEQUENCE [LARGE SCALE GENOMIC DNA]</scope>
    <source>
        <tissue evidence="2">Muscle</tissue>
    </source>
</reference>
<name>A0A5B7GXA1_PORTR</name>
<protein>
    <submittedName>
        <fullName evidence="2">Uncharacterized protein</fullName>
    </submittedName>
</protein>
<proteinExistence type="predicted"/>
<dbReference type="EMBL" id="VSRR010019223">
    <property type="protein sequence ID" value="MPC62025.1"/>
    <property type="molecule type" value="Genomic_DNA"/>
</dbReference>
<evidence type="ECO:0000313" key="3">
    <source>
        <dbReference type="Proteomes" id="UP000324222"/>
    </source>
</evidence>
<feature type="region of interest" description="Disordered" evidence="1">
    <location>
        <begin position="37"/>
        <end position="73"/>
    </location>
</feature>
<comment type="caution">
    <text evidence="2">The sequence shown here is derived from an EMBL/GenBank/DDBJ whole genome shotgun (WGS) entry which is preliminary data.</text>
</comment>
<sequence length="73" mass="8697">MLIGPYPKTEHVEDVNQNFHNVDHQHPGDTDRYRYHHHQQHSYSFLQQDPRSRTHQEPTQQQLAAVCPTTPRD</sequence>
<evidence type="ECO:0000256" key="1">
    <source>
        <dbReference type="SAM" id="MobiDB-lite"/>
    </source>
</evidence>
<keyword evidence="3" id="KW-1185">Reference proteome</keyword>
<dbReference type="Proteomes" id="UP000324222">
    <property type="component" value="Unassembled WGS sequence"/>
</dbReference>
<gene>
    <name evidence="2" type="ORF">E2C01_056105</name>
</gene>